<evidence type="ECO:0000256" key="1">
    <source>
        <dbReference type="SAM" id="Phobius"/>
    </source>
</evidence>
<reference evidence="2" key="1">
    <citation type="submission" date="2020-02" db="EMBL/GenBank/DDBJ databases">
        <authorList>
            <person name="Meier V. D."/>
        </authorList>
    </citation>
    <scope>NUCLEOTIDE SEQUENCE</scope>
    <source>
        <strain evidence="2">AVDCRST_MAG68</strain>
    </source>
</reference>
<dbReference type="AlphaFoldDB" id="A0A6J4MJU0"/>
<keyword evidence="1" id="KW-0812">Transmembrane</keyword>
<evidence type="ECO:0008006" key="3">
    <source>
        <dbReference type="Google" id="ProtNLM"/>
    </source>
</evidence>
<organism evidence="2">
    <name type="scientific">uncultured Gemmatimonadota bacterium</name>
    <dbReference type="NCBI Taxonomy" id="203437"/>
    <lineage>
        <taxon>Bacteria</taxon>
        <taxon>Pseudomonadati</taxon>
        <taxon>Gemmatimonadota</taxon>
        <taxon>environmental samples</taxon>
    </lineage>
</organism>
<protein>
    <recommendedName>
        <fullName evidence="3">Zinc-finger domain-containing protein</fullName>
    </recommendedName>
</protein>
<name>A0A6J4MJU0_9BACT</name>
<dbReference type="EMBL" id="CADCTW010000200">
    <property type="protein sequence ID" value="CAA9359907.1"/>
    <property type="molecule type" value="Genomic_DNA"/>
</dbReference>
<gene>
    <name evidence="2" type="ORF">AVDCRST_MAG68-4336</name>
</gene>
<keyword evidence="1" id="KW-1133">Transmembrane helix</keyword>
<dbReference type="InterPro" id="IPR041916">
    <property type="entry name" value="Anti_sigma_zinc_sf"/>
</dbReference>
<dbReference type="Gene3D" id="1.10.10.1320">
    <property type="entry name" value="Anti-sigma factor, zinc-finger domain"/>
    <property type="match status" value="1"/>
</dbReference>
<feature type="transmembrane region" description="Helical" evidence="1">
    <location>
        <begin position="171"/>
        <end position="193"/>
    </location>
</feature>
<evidence type="ECO:0000313" key="2">
    <source>
        <dbReference type="EMBL" id="CAA9359907.1"/>
    </source>
</evidence>
<proteinExistence type="predicted"/>
<keyword evidence="1" id="KW-0472">Membrane</keyword>
<feature type="transmembrane region" description="Helical" evidence="1">
    <location>
        <begin position="95"/>
        <end position="118"/>
    </location>
</feature>
<accession>A0A6J4MJU0</accession>
<sequence>MTQNTAHLEHWTLDELAEGTLSEMERTRAETHLRQCMLCTAELEASRAVIEALSSLPQFAPSASFADAVMARVVMPAAAPEAVKKRRWLPQTRRGWMLVLAAGFAPLAPVVPFLAWVFSHPGVTLGSIWSIGSGWVMESVWGATVRGAEWALRSGMAQWVVEQGGRLPGGYAGLLAVAVMALLAIPVSGWAMVRLLRAPTGELAHAH</sequence>